<accession>A0A813GVR2</accession>
<evidence type="ECO:0000313" key="3">
    <source>
        <dbReference type="Proteomes" id="UP000654075"/>
    </source>
</evidence>
<dbReference type="Proteomes" id="UP000654075">
    <property type="component" value="Unassembled WGS sequence"/>
</dbReference>
<proteinExistence type="predicted"/>
<dbReference type="EMBL" id="CAJNNV010029638">
    <property type="protein sequence ID" value="CAE8629395.1"/>
    <property type="molecule type" value="Genomic_DNA"/>
</dbReference>
<reference evidence="2" key="1">
    <citation type="submission" date="2021-02" db="EMBL/GenBank/DDBJ databases">
        <authorList>
            <person name="Dougan E. K."/>
            <person name="Rhodes N."/>
            <person name="Thang M."/>
            <person name="Chan C."/>
        </authorList>
    </citation>
    <scope>NUCLEOTIDE SEQUENCE</scope>
</reference>
<evidence type="ECO:0000313" key="2">
    <source>
        <dbReference type="EMBL" id="CAE8629395.1"/>
    </source>
</evidence>
<comment type="caution">
    <text evidence="2">The sequence shown here is derived from an EMBL/GenBank/DDBJ whole genome shotgun (WGS) entry which is preliminary data.</text>
</comment>
<sequence>MVGSPEVSSNPVEAQRLHATGIGQFELPTASLQAVGSLHQIFQQVDIDAFFDLPHNAVLTVSSSASETHTFVVTHSQSTQSMRWLWACDSDTLDVFGKLINPEVQGHFLQAAGGPVEINAACYIIVKDGVTDKECVPHYDFYSPEIPRAAAFSLMTPMAAAHPQCVGGLEFWAWGEGADKAHKDSESAFRSDVRALSLAATPYHHGFATVVDGRLLHRTQPYSLTGNSDNNNNNNNSLAGKDQFASSDETCGTPAPTTTTTTTPTTTTATTATTTTTTTPTTPPPTPTTPTTPPTTTPPLTASIASGELRVLLCVNASRTTAESWPHLQRLLQRQVGLGFVQGNCSFSDADLDKAYLAPEPPKLRQKGGFLLSKLMR</sequence>
<keyword evidence="3" id="KW-1185">Reference proteome</keyword>
<gene>
    <name evidence="2" type="ORF">PGLA1383_LOCUS45895</name>
</gene>
<feature type="region of interest" description="Disordered" evidence="1">
    <location>
        <begin position="222"/>
        <end position="301"/>
    </location>
</feature>
<name>A0A813GVR2_POLGL</name>
<protein>
    <submittedName>
        <fullName evidence="2">Uncharacterized protein</fullName>
    </submittedName>
</protein>
<feature type="compositionally biased region" description="Pro residues" evidence="1">
    <location>
        <begin position="281"/>
        <end position="297"/>
    </location>
</feature>
<organism evidence="2 3">
    <name type="scientific">Polarella glacialis</name>
    <name type="common">Dinoflagellate</name>
    <dbReference type="NCBI Taxonomy" id="89957"/>
    <lineage>
        <taxon>Eukaryota</taxon>
        <taxon>Sar</taxon>
        <taxon>Alveolata</taxon>
        <taxon>Dinophyceae</taxon>
        <taxon>Suessiales</taxon>
        <taxon>Suessiaceae</taxon>
        <taxon>Polarella</taxon>
    </lineage>
</organism>
<evidence type="ECO:0000256" key="1">
    <source>
        <dbReference type="SAM" id="MobiDB-lite"/>
    </source>
</evidence>
<feature type="compositionally biased region" description="Low complexity" evidence="1">
    <location>
        <begin position="253"/>
        <end position="280"/>
    </location>
</feature>
<dbReference type="AlphaFoldDB" id="A0A813GVR2"/>